<sequence length="1006" mass="117144">MYSASGVMDAAEGSDVDLTLSPSKQSDFSSLWSSSTLGKAVLQGRKLRNEKPRYMSQNQSDVINIDYIKTPRDYRRRSNITGRQKRNIHSPQSNILLRSRLTTYNQKRKPFCQPKRARKKRKPRRCPLRIAELAVPSKRQCLDTWRNKYYILPDFMVERLKQHVLDQRPIVEISDAIYCFKTRTHRPPPKRMCKKRKNFQCISNYFQAETKTLCAIFGHKIALYLNKPMAISLTPRLERISKIVSDEIWYLLRKKISMNKTVNQKILYETAAKVSVWMELILEETTYKLQEDELADLEEEIGPILDLIDDLVENALEICVPDSLHSVLSVEESKQSSITEEYEEKAASEISFSEETHGLEEFQTVGEDYDVMETQNQKPTDYNEILQNEDIISISNFFRNEIHDIILNMNDEYKDNLKEENIVTEYGSSQIRLPDTDTDQFLNSLVLQTENESSLPIPEDVNDTINDTPSKNIMLNDIYIDIPEANIEEQLENKADTVNLNEELENKDDTAYLNKQLENKDKTANLNEQSENKDDTTYLNEQLENKDDTANVNDQLVNKDDTSNINVSEKSQIISEEQDEDNNKKVKFSDIDMGTRGQLEIHSDTHLLDVNIDKEKEQVSWKASADNIKSSIIFAPPNENLLSDADESWPENIPSPVLRPSESISRSVTSLGRILETEEKFLISSESDDVPRNYKEKVDQKIRNTIESLKTNGLNQTYENKETDDKITKKKRKHESKGKTTEGLQKNSFSRDSKKLAGTKKASPPKTTGKIERPKDLPKVDNKKHLYKYSAHNNEVSKKDKKDSNKTNRLDHNKNIAKDKLNKPVYKKQPHEDSHIERAKSNKETSRNQGMQHKRDYKVNEATAPNWLKHKRADEHEDLTFGMNQYEIRKWCKDLDREFGRFEIWNDWLKCMSRNFINLHQSQALSRRVTRCDFKRWIKFQRNLDKNVCTWAKLHRRTQHRLNQTIYICVKPSEIASPKRYPSPCLGRSPKKSPSSPHCSTYRKYF</sequence>
<feature type="coiled-coil region" evidence="1">
    <location>
        <begin position="487"/>
        <end position="546"/>
    </location>
</feature>
<dbReference type="EMBL" id="JH668388">
    <property type="protein sequence ID" value="KAG6450488.1"/>
    <property type="molecule type" value="Genomic_DNA"/>
</dbReference>
<evidence type="ECO:0000256" key="1">
    <source>
        <dbReference type="SAM" id="Coils"/>
    </source>
</evidence>
<evidence type="ECO:0000313" key="3">
    <source>
        <dbReference type="EMBL" id="KAG6450488.1"/>
    </source>
</evidence>
<feature type="compositionally biased region" description="Basic and acidic residues" evidence="2">
    <location>
        <begin position="795"/>
        <end position="822"/>
    </location>
</feature>
<reference evidence="3" key="2">
    <citation type="submission" date="2020-12" db="EMBL/GenBank/DDBJ databases">
        <authorList>
            <person name="Kanost M."/>
        </authorList>
    </citation>
    <scope>NUCLEOTIDE SEQUENCE</scope>
</reference>
<organism evidence="3 4">
    <name type="scientific">Manduca sexta</name>
    <name type="common">Tobacco hawkmoth</name>
    <name type="synonym">Tobacco hornworm</name>
    <dbReference type="NCBI Taxonomy" id="7130"/>
    <lineage>
        <taxon>Eukaryota</taxon>
        <taxon>Metazoa</taxon>
        <taxon>Ecdysozoa</taxon>
        <taxon>Arthropoda</taxon>
        <taxon>Hexapoda</taxon>
        <taxon>Insecta</taxon>
        <taxon>Pterygota</taxon>
        <taxon>Neoptera</taxon>
        <taxon>Endopterygota</taxon>
        <taxon>Lepidoptera</taxon>
        <taxon>Glossata</taxon>
        <taxon>Ditrysia</taxon>
        <taxon>Bombycoidea</taxon>
        <taxon>Sphingidae</taxon>
        <taxon>Sphinginae</taxon>
        <taxon>Sphingini</taxon>
        <taxon>Manduca</taxon>
    </lineage>
</organism>
<dbReference type="EMBL" id="JH668388">
    <property type="protein sequence ID" value="KAG6450487.1"/>
    <property type="molecule type" value="Genomic_DNA"/>
</dbReference>
<feature type="compositionally biased region" description="Basic and acidic residues" evidence="2">
    <location>
        <begin position="769"/>
        <end position="784"/>
    </location>
</feature>
<keyword evidence="4" id="KW-1185">Reference proteome</keyword>
<feature type="region of interest" description="Disordered" evidence="2">
    <location>
        <begin position="713"/>
        <end position="862"/>
    </location>
</feature>
<protein>
    <submittedName>
        <fullName evidence="3">Uncharacterized protein</fullName>
    </submittedName>
</protein>
<evidence type="ECO:0000256" key="2">
    <source>
        <dbReference type="SAM" id="MobiDB-lite"/>
    </source>
</evidence>
<gene>
    <name evidence="3" type="ORF">O3G_MSEX006595</name>
</gene>
<name>A0A921Z3L4_MANSE</name>
<dbReference type="Proteomes" id="UP000791440">
    <property type="component" value="Unassembled WGS sequence"/>
</dbReference>
<reference evidence="3" key="1">
    <citation type="journal article" date="2016" name="Insect Biochem. Mol. Biol.">
        <title>Multifaceted biological insights from a draft genome sequence of the tobacco hornworm moth, Manduca sexta.</title>
        <authorList>
            <person name="Kanost M.R."/>
            <person name="Arrese E.L."/>
            <person name="Cao X."/>
            <person name="Chen Y.R."/>
            <person name="Chellapilla S."/>
            <person name="Goldsmith M.R."/>
            <person name="Grosse-Wilde E."/>
            <person name="Heckel D.G."/>
            <person name="Herndon N."/>
            <person name="Jiang H."/>
            <person name="Papanicolaou A."/>
            <person name="Qu J."/>
            <person name="Soulages J.L."/>
            <person name="Vogel H."/>
            <person name="Walters J."/>
            <person name="Waterhouse R.M."/>
            <person name="Ahn S.J."/>
            <person name="Almeida F.C."/>
            <person name="An C."/>
            <person name="Aqrawi P."/>
            <person name="Bretschneider A."/>
            <person name="Bryant W.B."/>
            <person name="Bucks S."/>
            <person name="Chao H."/>
            <person name="Chevignon G."/>
            <person name="Christen J.M."/>
            <person name="Clarke D.F."/>
            <person name="Dittmer N.T."/>
            <person name="Ferguson L.C.F."/>
            <person name="Garavelou S."/>
            <person name="Gordon K.H.J."/>
            <person name="Gunaratna R.T."/>
            <person name="Han Y."/>
            <person name="Hauser F."/>
            <person name="He Y."/>
            <person name="Heidel-Fischer H."/>
            <person name="Hirsh A."/>
            <person name="Hu Y."/>
            <person name="Jiang H."/>
            <person name="Kalra D."/>
            <person name="Klinner C."/>
            <person name="Konig C."/>
            <person name="Kovar C."/>
            <person name="Kroll A.R."/>
            <person name="Kuwar S.S."/>
            <person name="Lee S.L."/>
            <person name="Lehman R."/>
            <person name="Li K."/>
            <person name="Li Z."/>
            <person name="Liang H."/>
            <person name="Lovelace S."/>
            <person name="Lu Z."/>
            <person name="Mansfield J.H."/>
            <person name="McCulloch K.J."/>
            <person name="Mathew T."/>
            <person name="Morton B."/>
            <person name="Muzny D.M."/>
            <person name="Neunemann D."/>
            <person name="Ongeri F."/>
            <person name="Pauchet Y."/>
            <person name="Pu L.L."/>
            <person name="Pyrousis I."/>
            <person name="Rao X.J."/>
            <person name="Redding A."/>
            <person name="Roesel C."/>
            <person name="Sanchez-Gracia A."/>
            <person name="Schaack S."/>
            <person name="Shukla A."/>
            <person name="Tetreau G."/>
            <person name="Wang Y."/>
            <person name="Xiong G.H."/>
            <person name="Traut W."/>
            <person name="Walsh T.K."/>
            <person name="Worley K.C."/>
            <person name="Wu D."/>
            <person name="Wu W."/>
            <person name="Wu Y.Q."/>
            <person name="Zhang X."/>
            <person name="Zou Z."/>
            <person name="Zucker H."/>
            <person name="Briscoe A.D."/>
            <person name="Burmester T."/>
            <person name="Clem R.J."/>
            <person name="Feyereisen R."/>
            <person name="Grimmelikhuijzen C.J.P."/>
            <person name="Hamodrakas S.J."/>
            <person name="Hansson B.S."/>
            <person name="Huguet E."/>
            <person name="Jermiin L.S."/>
            <person name="Lan Q."/>
            <person name="Lehman H.K."/>
            <person name="Lorenzen M."/>
            <person name="Merzendorfer H."/>
            <person name="Michalopoulos I."/>
            <person name="Morton D.B."/>
            <person name="Muthukrishnan S."/>
            <person name="Oakeshott J.G."/>
            <person name="Palmer W."/>
            <person name="Park Y."/>
            <person name="Passarelli A.L."/>
            <person name="Rozas J."/>
            <person name="Schwartz L.M."/>
            <person name="Smith W."/>
            <person name="Southgate A."/>
            <person name="Vilcinskas A."/>
            <person name="Vogt R."/>
            <person name="Wang P."/>
            <person name="Werren J."/>
            <person name="Yu X.Q."/>
            <person name="Zhou J.J."/>
            <person name="Brown S.J."/>
            <person name="Scherer S.E."/>
            <person name="Richards S."/>
            <person name="Blissard G.W."/>
        </authorList>
    </citation>
    <scope>NUCLEOTIDE SEQUENCE</scope>
</reference>
<comment type="caution">
    <text evidence="3">The sequence shown here is derived from an EMBL/GenBank/DDBJ whole genome shotgun (WGS) entry which is preliminary data.</text>
</comment>
<keyword evidence="1" id="KW-0175">Coiled coil</keyword>
<feature type="compositionally biased region" description="Basic and acidic residues" evidence="2">
    <location>
        <begin position="829"/>
        <end position="846"/>
    </location>
</feature>
<proteinExistence type="predicted"/>
<dbReference type="AlphaFoldDB" id="A0A921Z3L4"/>
<evidence type="ECO:0000313" key="4">
    <source>
        <dbReference type="Proteomes" id="UP000791440"/>
    </source>
</evidence>
<accession>A0A921Z3L4</accession>
<feature type="region of interest" description="Disordered" evidence="2">
    <location>
        <begin position="981"/>
        <end position="1006"/>
    </location>
</feature>